<name>A0ABR2PKA8_9ROSI</name>
<comment type="caution">
    <text evidence="2">The sequence shown here is derived from an EMBL/GenBank/DDBJ whole genome shotgun (WGS) entry which is preliminary data.</text>
</comment>
<keyword evidence="1" id="KW-1133">Transmembrane helix</keyword>
<evidence type="ECO:0000256" key="1">
    <source>
        <dbReference type="SAM" id="Phobius"/>
    </source>
</evidence>
<reference evidence="2 3" key="1">
    <citation type="journal article" date="2024" name="G3 (Bethesda)">
        <title>Genome assembly of Hibiscus sabdariffa L. provides insights into metabolisms of medicinal natural products.</title>
        <authorList>
            <person name="Kim T."/>
        </authorList>
    </citation>
    <scope>NUCLEOTIDE SEQUENCE [LARGE SCALE GENOMIC DNA]</scope>
    <source>
        <strain evidence="2">TK-2024</strain>
        <tissue evidence="2">Old leaves</tissue>
    </source>
</reference>
<sequence>MKISEGIDLESSIPAPPLFIGYLSILGIVYLSADIEAIILLVVLPVILPCHFQLGEEDIIVPSGFAFTFENTFGKIFFPLWPLDIEYNDVLV</sequence>
<keyword evidence="3" id="KW-1185">Reference proteome</keyword>
<evidence type="ECO:0000313" key="3">
    <source>
        <dbReference type="Proteomes" id="UP001396334"/>
    </source>
</evidence>
<proteinExistence type="predicted"/>
<keyword evidence="1" id="KW-0812">Transmembrane</keyword>
<organism evidence="2 3">
    <name type="scientific">Hibiscus sabdariffa</name>
    <name type="common">roselle</name>
    <dbReference type="NCBI Taxonomy" id="183260"/>
    <lineage>
        <taxon>Eukaryota</taxon>
        <taxon>Viridiplantae</taxon>
        <taxon>Streptophyta</taxon>
        <taxon>Embryophyta</taxon>
        <taxon>Tracheophyta</taxon>
        <taxon>Spermatophyta</taxon>
        <taxon>Magnoliopsida</taxon>
        <taxon>eudicotyledons</taxon>
        <taxon>Gunneridae</taxon>
        <taxon>Pentapetalae</taxon>
        <taxon>rosids</taxon>
        <taxon>malvids</taxon>
        <taxon>Malvales</taxon>
        <taxon>Malvaceae</taxon>
        <taxon>Malvoideae</taxon>
        <taxon>Hibiscus</taxon>
    </lineage>
</organism>
<accession>A0ABR2PKA8</accession>
<evidence type="ECO:0000313" key="2">
    <source>
        <dbReference type="EMBL" id="KAK8988812.1"/>
    </source>
</evidence>
<dbReference type="Proteomes" id="UP001396334">
    <property type="component" value="Unassembled WGS sequence"/>
</dbReference>
<dbReference type="EMBL" id="JBBPBN010000057">
    <property type="protein sequence ID" value="KAK8988812.1"/>
    <property type="molecule type" value="Genomic_DNA"/>
</dbReference>
<gene>
    <name evidence="2" type="ORF">V6N11_030188</name>
</gene>
<keyword evidence="1" id="KW-0472">Membrane</keyword>
<feature type="transmembrane region" description="Helical" evidence="1">
    <location>
        <begin position="20"/>
        <end position="44"/>
    </location>
</feature>
<protein>
    <submittedName>
        <fullName evidence="2">Uncharacterized protein</fullName>
    </submittedName>
</protein>